<organism evidence="1 2">
    <name type="scientific">Catenaria anguillulae PL171</name>
    <dbReference type="NCBI Taxonomy" id="765915"/>
    <lineage>
        <taxon>Eukaryota</taxon>
        <taxon>Fungi</taxon>
        <taxon>Fungi incertae sedis</taxon>
        <taxon>Blastocladiomycota</taxon>
        <taxon>Blastocladiomycetes</taxon>
        <taxon>Blastocladiales</taxon>
        <taxon>Catenariaceae</taxon>
        <taxon>Catenaria</taxon>
    </lineage>
</organism>
<proteinExistence type="predicted"/>
<accession>A0A1Y2H953</accession>
<feature type="non-terminal residue" evidence="1">
    <location>
        <position position="1"/>
    </location>
</feature>
<reference evidence="1 2" key="1">
    <citation type="submission" date="2016-07" db="EMBL/GenBank/DDBJ databases">
        <title>Pervasive Adenine N6-methylation of Active Genes in Fungi.</title>
        <authorList>
            <consortium name="DOE Joint Genome Institute"/>
            <person name="Mondo S.J."/>
            <person name="Dannebaum R.O."/>
            <person name="Kuo R.C."/>
            <person name="Labutti K."/>
            <person name="Haridas S."/>
            <person name="Kuo A."/>
            <person name="Salamov A."/>
            <person name="Ahrendt S.R."/>
            <person name="Lipzen A."/>
            <person name="Sullivan W."/>
            <person name="Andreopoulos W.B."/>
            <person name="Clum A."/>
            <person name="Lindquist E."/>
            <person name="Daum C."/>
            <person name="Ramamoorthy G.K."/>
            <person name="Gryganskyi A."/>
            <person name="Culley D."/>
            <person name="Magnuson J.K."/>
            <person name="James T.Y."/>
            <person name="O'Malley M.A."/>
            <person name="Stajich J.E."/>
            <person name="Spatafora J.W."/>
            <person name="Visel A."/>
            <person name="Grigoriev I.V."/>
        </authorList>
    </citation>
    <scope>NUCLEOTIDE SEQUENCE [LARGE SCALE GENOMIC DNA]</scope>
    <source>
        <strain evidence="1 2">PL171</strain>
    </source>
</reference>
<dbReference type="PANTHER" id="PTHR38696">
    <property type="entry name" value="MEDIATOR OF RNA POLYMERASE II TRANSCRIPTION SUBUNIT 13"/>
    <property type="match status" value="1"/>
</dbReference>
<evidence type="ECO:0000313" key="2">
    <source>
        <dbReference type="Proteomes" id="UP000193411"/>
    </source>
</evidence>
<dbReference type="EMBL" id="MCFL01000067">
    <property type="protein sequence ID" value="ORZ31096.1"/>
    <property type="molecule type" value="Genomic_DNA"/>
</dbReference>
<gene>
    <name evidence="1" type="ORF">BCR44DRAFT_123554</name>
</gene>
<dbReference type="Proteomes" id="UP000193411">
    <property type="component" value="Unassembled WGS sequence"/>
</dbReference>
<keyword evidence="2" id="KW-1185">Reference proteome</keyword>
<dbReference type="AlphaFoldDB" id="A0A1Y2H953"/>
<dbReference type="OrthoDB" id="58379at2759"/>
<comment type="caution">
    <text evidence="1">The sequence shown here is derived from an EMBL/GenBank/DDBJ whole genome shotgun (WGS) entry which is preliminary data.</text>
</comment>
<dbReference type="PANTHER" id="PTHR38696:SF1">
    <property type="entry name" value="MEDIATOR OF RNA POLYMERASE II TRANSCRIPTION SUBUNIT 13"/>
    <property type="match status" value="1"/>
</dbReference>
<name>A0A1Y2H953_9FUNG</name>
<protein>
    <submittedName>
        <fullName evidence="1">Uncharacterized protein</fullName>
    </submittedName>
</protein>
<evidence type="ECO:0000313" key="1">
    <source>
        <dbReference type="EMBL" id="ORZ31096.1"/>
    </source>
</evidence>
<sequence>LQYKLTFKGNPWESPPAYTVKVQQLVCAILGTLLAHGWRLEATSDLSRSPSDKDTMVFLRATPHVVAEGDMFAVSLHSTDRLRVIDTPPAVEKAVEQAVRAHWPAGVHEIKRVLDSLELKLHGNPWFGHLNHSITPRFMLAQVLARLKNLGYSLYSSVDVSRGVEGQDLDTWIFIRNLPSSTSLGGFPNFEGDM</sequence>